<accession>A0A255EES4</accession>
<dbReference type="AlphaFoldDB" id="A0A255EES4"/>
<reference evidence="4 5" key="1">
    <citation type="submission" date="2017-07" db="EMBL/GenBank/DDBJ databases">
        <title>Draft whole genome sequences of clinical Proprionibacteriaceae strains.</title>
        <authorList>
            <person name="Bernier A.-M."/>
            <person name="Bernard K."/>
            <person name="Domingo M.-C."/>
        </authorList>
    </citation>
    <scope>NUCLEOTIDE SEQUENCE [LARGE SCALE GENOMIC DNA]</scope>
    <source>
        <strain evidence="3 4">NML 150081</strain>
        <strain evidence="2 5">NML 160184</strain>
    </source>
</reference>
<evidence type="ECO:0000313" key="2">
    <source>
        <dbReference type="EMBL" id="OYN90047.1"/>
    </source>
</evidence>
<dbReference type="Gene3D" id="3.30.70.920">
    <property type="match status" value="1"/>
</dbReference>
<dbReference type="OrthoDB" id="9797216at2"/>
<dbReference type="EMBL" id="NMVI01000007">
    <property type="protein sequence ID" value="OYN90047.1"/>
    <property type="molecule type" value="Genomic_DNA"/>
</dbReference>
<organism evidence="2 5">
    <name type="scientific">Parenemella sanctibonifatiensis</name>
    <dbReference type="NCBI Taxonomy" id="2016505"/>
    <lineage>
        <taxon>Bacteria</taxon>
        <taxon>Bacillati</taxon>
        <taxon>Actinomycetota</taxon>
        <taxon>Actinomycetes</taxon>
        <taxon>Propionibacteriales</taxon>
        <taxon>Propionibacteriaceae</taxon>
        <taxon>Parenemella</taxon>
    </lineage>
</organism>
<name>A0A255EES4_9ACTN</name>
<accession>A0A255EIA7</accession>
<evidence type="ECO:0000313" key="4">
    <source>
        <dbReference type="Proteomes" id="UP000216300"/>
    </source>
</evidence>
<dbReference type="Proteomes" id="UP000216300">
    <property type="component" value="Unassembled WGS sequence"/>
</dbReference>
<keyword evidence="4" id="KW-1185">Reference proteome</keyword>
<dbReference type="RefSeq" id="WP_094449728.1">
    <property type="nucleotide sequence ID" value="NZ_NMVI01000007.1"/>
</dbReference>
<dbReference type="EMBL" id="NMVJ01000006">
    <property type="protein sequence ID" value="OYN91268.1"/>
    <property type="molecule type" value="Genomic_DNA"/>
</dbReference>
<dbReference type="InterPro" id="IPR019887">
    <property type="entry name" value="Tscrpt_reg_AsnC/Lrp_C"/>
</dbReference>
<protein>
    <submittedName>
        <fullName evidence="2">AsnC family transcriptional regulator</fullName>
    </submittedName>
</protein>
<dbReference type="Pfam" id="PF01037">
    <property type="entry name" value="AsnC_trans_reg"/>
    <property type="match status" value="1"/>
</dbReference>
<dbReference type="Proteomes" id="UP000216533">
    <property type="component" value="Unassembled WGS sequence"/>
</dbReference>
<sequence length="78" mass="8142">MSVHSYVLVQCAVGQAAAVAETVRALPGVIKAETVTGPYDVIVEVEAGTIDELGRLIIGQLQQVPGITNNVTCPVVRL</sequence>
<evidence type="ECO:0000313" key="5">
    <source>
        <dbReference type="Proteomes" id="UP000216533"/>
    </source>
</evidence>
<dbReference type="InterPro" id="IPR011008">
    <property type="entry name" value="Dimeric_a/b-barrel"/>
</dbReference>
<proteinExistence type="predicted"/>
<dbReference type="SUPFAM" id="SSF54909">
    <property type="entry name" value="Dimeric alpha+beta barrel"/>
    <property type="match status" value="1"/>
</dbReference>
<evidence type="ECO:0000259" key="1">
    <source>
        <dbReference type="Pfam" id="PF01037"/>
    </source>
</evidence>
<evidence type="ECO:0000313" key="3">
    <source>
        <dbReference type="EMBL" id="OYN91268.1"/>
    </source>
</evidence>
<gene>
    <name evidence="3" type="ORF">CGZ91_07420</name>
    <name evidence="2" type="ORF">CGZ92_02120</name>
</gene>
<feature type="domain" description="Transcription regulator AsnC/Lrp ligand binding" evidence="1">
    <location>
        <begin position="7"/>
        <end position="76"/>
    </location>
</feature>
<comment type="caution">
    <text evidence="2">The sequence shown here is derived from an EMBL/GenBank/DDBJ whole genome shotgun (WGS) entry which is preliminary data.</text>
</comment>